<dbReference type="PANTHER" id="PTHR33498:SF1">
    <property type="entry name" value="TRANSPOSASE FOR INSERTION SEQUENCE ELEMENT IS1557"/>
    <property type="match status" value="1"/>
</dbReference>
<dbReference type="InterPro" id="IPR047951">
    <property type="entry name" value="Transpos_ISL3"/>
</dbReference>
<gene>
    <name evidence="3" type="ordered locus">Acin_1068</name>
</gene>
<dbReference type="Proteomes" id="UP000007093">
    <property type="component" value="Chromosome"/>
</dbReference>
<name>G4Q6Z5_ACIIR</name>
<organism evidence="3 4">
    <name type="scientific">Acidaminococcus intestini (strain RyC-MR95)</name>
    <dbReference type="NCBI Taxonomy" id="568816"/>
    <lineage>
        <taxon>Bacteria</taxon>
        <taxon>Bacillati</taxon>
        <taxon>Bacillota</taxon>
        <taxon>Negativicutes</taxon>
        <taxon>Acidaminococcales</taxon>
        <taxon>Acidaminococcaceae</taxon>
        <taxon>Acidaminococcus</taxon>
    </lineage>
</organism>
<accession>G4Q6Z5</accession>
<dbReference type="eggNOG" id="COG3464">
    <property type="taxonomic scope" value="Bacteria"/>
</dbReference>
<keyword evidence="4" id="KW-1185">Reference proteome</keyword>
<evidence type="ECO:0000313" key="3">
    <source>
        <dbReference type="EMBL" id="AEQ22294.1"/>
    </source>
</evidence>
<evidence type="ECO:0000259" key="2">
    <source>
        <dbReference type="Pfam" id="PF14690"/>
    </source>
</evidence>
<evidence type="ECO:0000259" key="1">
    <source>
        <dbReference type="Pfam" id="PF13542"/>
    </source>
</evidence>
<dbReference type="PANTHER" id="PTHR33498">
    <property type="entry name" value="TRANSPOSASE FOR INSERTION SEQUENCE ELEMENT IS1557"/>
    <property type="match status" value="1"/>
</dbReference>
<dbReference type="InterPro" id="IPR032877">
    <property type="entry name" value="Transposase_HTH"/>
</dbReference>
<sequence>MKGRWPMSTFDYIANSLNVKGNVIKKCIHSEQQIEFIMELNRAVVQCPNCHAKTDRIKDYRWQRIAIGSILHQQAFVRLHKRRYVCPCCGRTFFETVPFLQRYQRKSKDLQMQIMVSCFQKRSFTDIAADFHTSTTTVIRYFDRLHFPHPQHLPQVLAMDEFRGNAHGQKYQVSITDVEHNELIDILPRRDADWIIR</sequence>
<reference evidence="3 4" key="1">
    <citation type="journal article" date="2011" name="J. Bacteriol.">
        <title>Complete genome sequence of Acidaminococcus intestini RYC-MR95, a Gram-negative bacterium from the phylum Firmicutes.</title>
        <authorList>
            <person name="D'Auria G."/>
            <person name="Galan J.C."/>
            <person name="Rodriguez-Alcayna M."/>
            <person name="Moya A."/>
            <person name="Baquero F."/>
            <person name="Latorre A."/>
        </authorList>
    </citation>
    <scope>NUCLEOTIDE SEQUENCE [LARGE SCALE GENOMIC DNA]</scope>
    <source>
        <strain evidence="3 4">RyC-MR95</strain>
    </source>
</reference>
<protein>
    <submittedName>
        <fullName evidence="3">Transposase</fullName>
    </submittedName>
</protein>
<dbReference type="EMBL" id="CP003058">
    <property type="protein sequence ID" value="AEQ22294.1"/>
    <property type="molecule type" value="Genomic_DNA"/>
</dbReference>
<dbReference type="InterPro" id="IPR029261">
    <property type="entry name" value="Transposase_Znf"/>
</dbReference>
<feature type="domain" description="Transposase IS204/IS1001/IS1096/IS1165 zinc-finger" evidence="2">
    <location>
        <begin position="44"/>
        <end position="89"/>
    </location>
</feature>
<proteinExistence type="predicted"/>
<dbReference type="AlphaFoldDB" id="G4Q6Z5"/>
<feature type="domain" description="Transposase IS204/IS1001/IS1096/IS1165 helix-turn-helix" evidence="1">
    <location>
        <begin position="95"/>
        <end position="146"/>
    </location>
</feature>
<dbReference type="KEGG" id="ain:Acin_1068"/>
<evidence type="ECO:0000313" key="4">
    <source>
        <dbReference type="Proteomes" id="UP000007093"/>
    </source>
</evidence>
<dbReference type="Pfam" id="PF14690">
    <property type="entry name" value="Zn_ribbon_ISL3"/>
    <property type="match status" value="1"/>
</dbReference>
<dbReference type="HOGENOM" id="CLU_041900_6_3_9"/>
<dbReference type="InParanoid" id="G4Q6Z5"/>
<dbReference type="Pfam" id="PF13542">
    <property type="entry name" value="HTH_Tnp_ISL3"/>
    <property type="match status" value="1"/>
</dbReference>